<feature type="domain" description="Smf/DprA SLOG" evidence="2">
    <location>
        <begin position="53"/>
        <end position="255"/>
    </location>
</feature>
<organism evidence="3 4">
    <name type="scientific">Leptospira idonii</name>
    <dbReference type="NCBI Taxonomy" id="1193500"/>
    <lineage>
        <taxon>Bacteria</taxon>
        <taxon>Pseudomonadati</taxon>
        <taxon>Spirochaetota</taxon>
        <taxon>Spirochaetia</taxon>
        <taxon>Leptospirales</taxon>
        <taxon>Leptospiraceae</taxon>
        <taxon>Leptospira</taxon>
    </lineage>
</organism>
<evidence type="ECO:0000259" key="2">
    <source>
        <dbReference type="Pfam" id="PF02481"/>
    </source>
</evidence>
<evidence type="ECO:0000313" key="3">
    <source>
        <dbReference type="EMBL" id="TGN19089.1"/>
    </source>
</evidence>
<reference evidence="3" key="1">
    <citation type="journal article" date="2019" name="PLoS Negl. Trop. Dis.">
        <title>Revisiting the worldwide diversity of Leptospira species in the environment.</title>
        <authorList>
            <person name="Vincent A.T."/>
            <person name="Schiettekatte O."/>
            <person name="Bourhy P."/>
            <person name="Veyrier F.J."/>
            <person name="Picardeau M."/>
        </authorList>
    </citation>
    <scope>NUCLEOTIDE SEQUENCE [LARGE SCALE GENOMIC DNA]</scope>
    <source>
        <strain evidence="3">201300427</strain>
    </source>
</reference>
<dbReference type="SUPFAM" id="SSF102405">
    <property type="entry name" value="MCP/YpsA-like"/>
    <property type="match status" value="1"/>
</dbReference>
<evidence type="ECO:0000256" key="1">
    <source>
        <dbReference type="ARBA" id="ARBA00006525"/>
    </source>
</evidence>
<dbReference type="InterPro" id="IPR057666">
    <property type="entry name" value="DrpA_SLOG"/>
</dbReference>
<dbReference type="InterPro" id="IPR003488">
    <property type="entry name" value="DprA"/>
</dbReference>
<dbReference type="AlphaFoldDB" id="A0A4R9M1F9"/>
<comment type="caution">
    <text evidence="3">The sequence shown here is derived from an EMBL/GenBank/DDBJ whole genome shotgun (WGS) entry which is preliminary data.</text>
</comment>
<evidence type="ECO:0000313" key="4">
    <source>
        <dbReference type="Proteomes" id="UP000298058"/>
    </source>
</evidence>
<keyword evidence="4" id="KW-1185">Reference proteome</keyword>
<dbReference type="PANTHER" id="PTHR43022:SF1">
    <property type="entry name" value="PROTEIN SMF"/>
    <property type="match status" value="1"/>
</dbReference>
<sequence length="311" mass="35428">MSRICHKTGIWRKSFSLSELYEKLIPFLDRKWVFSLEQECSRFLDSREAKGLKFISIFDPAYPSLLKETFDPPLILAVRGSISVFQNKLISIVGTRKSSPISRLATRFLVARLSEEFSNLTIVSGMALGIDRESFLAALDLNIPVLGVLGTCLDQEYPPGNRDLYERVKREPNSSLISEFVFPTHPAKWTFPKRNRLIAGLSSHVYIMESGKRSGTLSTAMSALSENREIHVFDHILQYDNEGGKRLLEDGAGSISWESLSQNKGYFYHGNEEDGRISAKEWKLEEGKRRKWMYEKGAVPLGKGTYWMFNP</sequence>
<dbReference type="PANTHER" id="PTHR43022">
    <property type="entry name" value="PROTEIN SMF"/>
    <property type="match status" value="1"/>
</dbReference>
<gene>
    <name evidence="3" type="ORF">EHS15_11395</name>
</gene>
<protein>
    <submittedName>
        <fullName evidence="3">DNA-processing protein DprA</fullName>
    </submittedName>
</protein>
<dbReference type="Pfam" id="PF02481">
    <property type="entry name" value="DNA_processg_A"/>
    <property type="match status" value="1"/>
</dbReference>
<dbReference type="EMBL" id="RQHW01000042">
    <property type="protein sequence ID" value="TGN19089.1"/>
    <property type="molecule type" value="Genomic_DNA"/>
</dbReference>
<dbReference type="Gene3D" id="3.40.50.450">
    <property type="match status" value="1"/>
</dbReference>
<name>A0A4R9M1F9_9LEPT</name>
<accession>A0A4R9M1F9</accession>
<proteinExistence type="inferred from homology"/>
<dbReference type="Proteomes" id="UP000298058">
    <property type="component" value="Unassembled WGS sequence"/>
</dbReference>
<comment type="similarity">
    <text evidence="1">Belongs to the DprA/Smf family.</text>
</comment>
<dbReference type="GO" id="GO:0009294">
    <property type="term" value="P:DNA-mediated transformation"/>
    <property type="evidence" value="ECO:0007669"/>
    <property type="project" value="InterPro"/>
</dbReference>
<dbReference type="OrthoDB" id="9785707at2"/>